<keyword evidence="6" id="KW-0378">Hydrolase</keyword>
<dbReference type="PANTHER" id="PTHR31727">
    <property type="entry name" value="OLEOYL-ACYL CARRIER PROTEIN THIOESTERASE 1, CHLOROPLASTIC"/>
    <property type="match status" value="1"/>
</dbReference>
<comment type="similarity">
    <text evidence="2">Belongs to the acyl-ACP thioesterase family.</text>
</comment>
<evidence type="ECO:0000256" key="5">
    <source>
        <dbReference type="ARBA" id="ARBA00022640"/>
    </source>
</evidence>
<feature type="domain" description="Acyl-ACP thioesterase N-terminal hotdog" evidence="11">
    <location>
        <begin position="2"/>
        <end position="130"/>
    </location>
</feature>
<evidence type="ECO:0000256" key="10">
    <source>
        <dbReference type="ARBA" id="ARBA00023160"/>
    </source>
</evidence>
<keyword evidence="8" id="KW-0809">Transit peptide</keyword>
<dbReference type="CDD" id="cd00586">
    <property type="entry name" value="4HBT"/>
    <property type="match status" value="1"/>
</dbReference>
<comment type="caution">
    <text evidence="13">The sequence shown here is derived from an EMBL/GenBank/DDBJ whole genome shotgun (WGS) entry which is preliminary data.</text>
</comment>
<dbReference type="InterPro" id="IPR045023">
    <property type="entry name" value="FATA/B"/>
</dbReference>
<keyword evidence="5" id="KW-0934">Plastid</keyword>
<evidence type="ECO:0000256" key="7">
    <source>
        <dbReference type="ARBA" id="ARBA00022832"/>
    </source>
</evidence>
<keyword evidence="4" id="KW-0150">Chloroplast</keyword>
<dbReference type="PANTHER" id="PTHR31727:SF6">
    <property type="entry name" value="OLEOYL-ACYL CARRIER PROTEIN THIOESTERASE 1, CHLOROPLASTIC"/>
    <property type="match status" value="1"/>
</dbReference>
<dbReference type="InterPro" id="IPR002864">
    <property type="entry name" value="Acyl-ACP_thioesterase_NHD"/>
</dbReference>
<keyword evidence="10" id="KW-0275">Fatty acid biosynthesis</keyword>
<protein>
    <recommendedName>
        <fullName evidence="14">Acyl-ACP thioesterase</fullName>
    </recommendedName>
</protein>
<evidence type="ECO:0000256" key="3">
    <source>
        <dbReference type="ARBA" id="ARBA00022516"/>
    </source>
</evidence>
<organism evidence="13">
    <name type="scientific">bioreactor metagenome</name>
    <dbReference type="NCBI Taxonomy" id="1076179"/>
    <lineage>
        <taxon>unclassified sequences</taxon>
        <taxon>metagenomes</taxon>
        <taxon>ecological metagenomes</taxon>
    </lineage>
</organism>
<dbReference type="GO" id="GO:0000036">
    <property type="term" value="F:acyl carrier activity"/>
    <property type="evidence" value="ECO:0007669"/>
    <property type="project" value="TreeGrafter"/>
</dbReference>
<dbReference type="InterPro" id="IPR049427">
    <property type="entry name" value="Acyl-ACP_TE_C"/>
</dbReference>
<name>A0A645CJ60_9ZZZZ</name>
<accession>A0A645CJ60</accession>
<keyword evidence="3" id="KW-0444">Lipid biosynthesis</keyword>
<dbReference type="EMBL" id="VSSQ01027630">
    <property type="protein sequence ID" value="MPM76974.1"/>
    <property type="molecule type" value="Genomic_DNA"/>
</dbReference>
<evidence type="ECO:0000256" key="8">
    <source>
        <dbReference type="ARBA" id="ARBA00022946"/>
    </source>
</evidence>
<keyword evidence="9" id="KW-0443">Lipid metabolism</keyword>
<evidence type="ECO:0000256" key="2">
    <source>
        <dbReference type="ARBA" id="ARBA00006500"/>
    </source>
</evidence>
<evidence type="ECO:0000256" key="1">
    <source>
        <dbReference type="ARBA" id="ARBA00004229"/>
    </source>
</evidence>
<reference evidence="13" key="1">
    <citation type="submission" date="2019-08" db="EMBL/GenBank/DDBJ databases">
        <authorList>
            <person name="Kucharzyk K."/>
            <person name="Murdoch R.W."/>
            <person name="Higgins S."/>
            <person name="Loffler F."/>
        </authorList>
    </citation>
    <scope>NUCLEOTIDE SEQUENCE</scope>
</reference>
<evidence type="ECO:0000259" key="12">
    <source>
        <dbReference type="Pfam" id="PF20791"/>
    </source>
</evidence>
<dbReference type="GO" id="GO:0016297">
    <property type="term" value="F:fatty acyl-[ACP] hydrolase activity"/>
    <property type="evidence" value="ECO:0007669"/>
    <property type="project" value="InterPro"/>
</dbReference>
<dbReference type="GO" id="GO:0009507">
    <property type="term" value="C:chloroplast"/>
    <property type="evidence" value="ECO:0007669"/>
    <property type="project" value="UniProtKB-SubCell"/>
</dbReference>
<evidence type="ECO:0000256" key="9">
    <source>
        <dbReference type="ARBA" id="ARBA00023098"/>
    </source>
</evidence>
<dbReference type="AlphaFoldDB" id="A0A645CJ60"/>
<feature type="domain" description="Acyl-ACP thioesterase-like C-terminal" evidence="12">
    <location>
        <begin position="151"/>
        <end position="249"/>
    </location>
</feature>
<evidence type="ECO:0000313" key="13">
    <source>
        <dbReference type="EMBL" id="MPM76974.1"/>
    </source>
</evidence>
<comment type="subcellular location">
    <subcellularLocation>
        <location evidence="1">Plastid</location>
        <location evidence="1">Chloroplast</location>
    </subcellularLocation>
</comment>
<dbReference type="SUPFAM" id="SSF54637">
    <property type="entry name" value="Thioesterase/thiol ester dehydrase-isomerase"/>
    <property type="match status" value="2"/>
</dbReference>
<keyword evidence="7" id="KW-0276">Fatty acid metabolism</keyword>
<sequence length="255" mass="30460">MQKYQKEFEVHYYEVDVYQELTLPALLDYLEETAIAHSEAVGYGITRLKERGYGWVLNRWQIEIIHYPHRGDRIKVQTWMSNSKRFYAEREFLVLSAENEVIAQANSLWIFLNLEKRRPHRIPQEIQEAYSLVPEKVQLLPFPDFNDNHSGQTEECEFMVRRSDIDTNAHVNNVKYIEWLLETIPEDVYRTSKISSLEVIYKKESTYGQIIHAFTEEQQKTEQRVYYDHQIHKQEGENKVVLALAKTFWSKQKII</sequence>
<evidence type="ECO:0000256" key="6">
    <source>
        <dbReference type="ARBA" id="ARBA00022801"/>
    </source>
</evidence>
<evidence type="ECO:0000256" key="4">
    <source>
        <dbReference type="ARBA" id="ARBA00022528"/>
    </source>
</evidence>
<dbReference type="Pfam" id="PF20791">
    <property type="entry name" value="Acyl-ACP_TE_C"/>
    <property type="match status" value="1"/>
</dbReference>
<gene>
    <name evidence="13" type="ORF">SDC9_123973</name>
</gene>
<evidence type="ECO:0008006" key="14">
    <source>
        <dbReference type="Google" id="ProtNLM"/>
    </source>
</evidence>
<proteinExistence type="inferred from homology"/>
<dbReference type="Pfam" id="PF01643">
    <property type="entry name" value="Acyl-ACP_TE"/>
    <property type="match status" value="1"/>
</dbReference>
<dbReference type="InterPro" id="IPR029069">
    <property type="entry name" value="HotDog_dom_sf"/>
</dbReference>
<dbReference type="Gene3D" id="3.10.129.10">
    <property type="entry name" value="Hotdog Thioesterase"/>
    <property type="match status" value="1"/>
</dbReference>
<evidence type="ECO:0000259" key="11">
    <source>
        <dbReference type="Pfam" id="PF01643"/>
    </source>
</evidence>